<dbReference type="PANTHER" id="PTHR10098:SF108">
    <property type="entry name" value="TETRATRICOPEPTIDE REPEAT PROTEIN 28"/>
    <property type="match status" value="1"/>
</dbReference>
<dbReference type="Gene3D" id="3.90.176.10">
    <property type="entry name" value="Toxin ADP-ribosyltransferase, Chain A, domain 1"/>
    <property type="match status" value="1"/>
</dbReference>
<dbReference type="GO" id="GO:0016779">
    <property type="term" value="F:nucleotidyltransferase activity"/>
    <property type="evidence" value="ECO:0007669"/>
    <property type="project" value="UniProtKB-KW"/>
</dbReference>
<evidence type="ECO:0000256" key="3">
    <source>
        <dbReference type="ARBA" id="ARBA00022679"/>
    </source>
</evidence>
<gene>
    <name evidence="9" type="ORF">BJG266_LOCUS5334</name>
    <name evidence="10" type="ORF">QVE165_LOCUS30185</name>
</gene>
<evidence type="ECO:0000313" key="11">
    <source>
        <dbReference type="Proteomes" id="UP000663832"/>
    </source>
</evidence>
<keyword evidence="3 7" id="KW-0808">Transferase</keyword>
<dbReference type="Pfam" id="PF13374">
    <property type="entry name" value="TPR_10"/>
    <property type="match status" value="1"/>
</dbReference>
<evidence type="ECO:0000256" key="6">
    <source>
        <dbReference type="PROSITE-ProRule" id="PRU00339"/>
    </source>
</evidence>
<keyword evidence="8" id="KW-0175">Coiled coil</keyword>
<evidence type="ECO:0000256" key="1">
    <source>
        <dbReference type="ARBA" id="ARBA00009558"/>
    </source>
</evidence>
<comment type="similarity">
    <text evidence="1 7">Belongs to the Arg-specific ADP-ribosyltransferase family.</text>
</comment>
<evidence type="ECO:0000256" key="5">
    <source>
        <dbReference type="ARBA" id="ARBA00047597"/>
    </source>
</evidence>
<evidence type="ECO:0000313" key="9">
    <source>
        <dbReference type="EMBL" id="CAF0803495.1"/>
    </source>
</evidence>
<dbReference type="PROSITE" id="PS50005">
    <property type="entry name" value="TPR"/>
    <property type="match status" value="2"/>
</dbReference>
<dbReference type="Pfam" id="PF13424">
    <property type="entry name" value="TPR_12"/>
    <property type="match status" value="2"/>
</dbReference>
<dbReference type="EMBL" id="CAJNOI010000014">
    <property type="protein sequence ID" value="CAF0803495.1"/>
    <property type="molecule type" value="Genomic_DNA"/>
</dbReference>
<dbReference type="Gene3D" id="1.25.40.10">
    <property type="entry name" value="Tetratricopeptide repeat domain"/>
    <property type="match status" value="3"/>
</dbReference>
<organism evidence="9 12">
    <name type="scientific">Adineta steineri</name>
    <dbReference type="NCBI Taxonomy" id="433720"/>
    <lineage>
        <taxon>Eukaryota</taxon>
        <taxon>Metazoa</taxon>
        <taxon>Spiralia</taxon>
        <taxon>Gnathifera</taxon>
        <taxon>Rotifera</taxon>
        <taxon>Eurotatoria</taxon>
        <taxon>Bdelloidea</taxon>
        <taxon>Adinetida</taxon>
        <taxon>Adinetidae</taxon>
        <taxon>Adineta</taxon>
    </lineage>
</organism>
<dbReference type="OrthoDB" id="9985592at2759"/>
<keyword evidence="7" id="KW-0521">NADP</keyword>
<comment type="caution">
    <text evidence="9">The sequence shown here is derived from an EMBL/GenBank/DDBJ whole genome shotgun (WGS) entry which is preliminary data.</text>
</comment>
<comment type="catalytic activity">
    <reaction evidence="5 7">
        <text>L-arginyl-[protein] + NAD(+) = N(omega)-(ADP-D-ribosyl)-L-arginyl-[protein] + nicotinamide + H(+)</text>
        <dbReference type="Rhea" id="RHEA:19149"/>
        <dbReference type="Rhea" id="RHEA-COMP:10532"/>
        <dbReference type="Rhea" id="RHEA-COMP:15087"/>
        <dbReference type="ChEBI" id="CHEBI:15378"/>
        <dbReference type="ChEBI" id="CHEBI:17154"/>
        <dbReference type="ChEBI" id="CHEBI:29965"/>
        <dbReference type="ChEBI" id="CHEBI:57540"/>
        <dbReference type="ChEBI" id="CHEBI:142554"/>
        <dbReference type="EC" id="2.4.2.31"/>
    </reaction>
</comment>
<dbReference type="SUPFAM" id="SSF48452">
    <property type="entry name" value="TPR-like"/>
    <property type="match status" value="2"/>
</dbReference>
<dbReference type="Proteomes" id="UP000663877">
    <property type="component" value="Unassembled WGS sequence"/>
</dbReference>
<evidence type="ECO:0000256" key="8">
    <source>
        <dbReference type="SAM" id="Coils"/>
    </source>
</evidence>
<keyword evidence="7" id="KW-0520">NAD</keyword>
<dbReference type="SMART" id="SM00028">
    <property type="entry name" value="TPR"/>
    <property type="match status" value="6"/>
</dbReference>
<dbReference type="GO" id="GO:0106274">
    <property type="term" value="F:NAD+-protein-arginine ADP-ribosyltransferase activity"/>
    <property type="evidence" value="ECO:0007669"/>
    <property type="project" value="UniProtKB-EC"/>
</dbReference>
<evidence type="ECO:0000313" key="10">
    <source>
        <dbReference type="EMBL" id="CAF1281723.1"/>
    </source>
</evidence>
<dbReference type="PANTHER" id="PTHR10098">
    <property type="entry name" value="RAPSYN-RELATED"/>
    <property type="match status" value="1"/>
</dbReference>
<keyword evidence="2 7" id="KW-0328">Glycosyltransferase</keyword>
<accession>A0A813T2X2</accession>
<dbReference type="SUPFAM" id="SSF56399">
    <property type="entry name" value="ADP-ribosylation"/>
    <property type="match status" value="1"/>
</dbReference>
<dbReference type="PROSITE" id="PS50293">
    <property type="entry name" value="TPR_REGION"/>
    <property type="match status" value="1"/>
</dbReference>
<dbReference type="AlphaFoldDB" id="A0A813T2X2"/>
<feature type="coiled-coil region" evidence="8">
    <location>
        <begin position="435"/>
        <end position="462"/>
    </location>
</feature>
<evidence type="ECO:0000256" key="2">
    <source>
        <dbReference type="ARBA" id="ARBA00022676"/>
    </source>
</evidence>
<dbReference type="InterPro" id="IPR011990">
    <property type="entry name" value="TPR-like_helical_dom_sf"/>
</dbReference>
<keyword evidence="6" id="KW-0802">TPR repeat</keyword>
<name>A0A813T2X2_9BILA</name>
<dbReference type="EMBL" id="CAJNOM010000248">
    <property type="protein sequence ID" value="CAF1281723.1"/>
    <property type="molecule type" value="Genomic_DNA"/>
</dbReference>
<protein>
    <recommendedName>
        <fullName evidence="7">NAD(P)(+)--arginine ADP-ribosyltransferase</fullName>
        <ecNumber evidence="7">2.4.2.31</ecNumber>
    </recommendedName>
    <alternativeName>
        <fullName evidence="7">Mono(ADP-ribosyl)transferase</fullName>
    </alternativeName>
</protein>
<sequence length="779" mass="91697">MWSQLITEVLLRSPQSSEAKAEMIAECRLSYKDNEAQLKNIEIFEKSYRENEAIEWYTKNGFIFQLFNKAFRRQDFEVIFKYRYFLLDLFKEIHSLYVHQYQNVEHHLTVYRGQMMWKSELMKIKQNVGHLISINTFFSTSISSIVAANFCGDGEYESEGIVSVIFEIKLDGNAPSRPFAQIEKSSVNEDEREVLFSMGTVFHIENVDLETDTIWLVKLTWNHQTQEKLEEMKQLTGLLDFYTRQRIGDRPSILMFGYFLSEMGLLRQALRFYTYLCKALPKDHSDRGILYNNLGEVLRKLNYFNRARYQFEKALEFCTDTMSIYHPFWAIIHSNIALLNFSCRKPKEALKCYRSAAFILSRYTAYNDECKLIYIEEALAIIYHGMGAALIYLAEYQNAIAYQQKALKIELRILPNDHPTLIESYYELGNLYMKSEEYVEALKNFETALRIAQKNLLEKDQRYIWLHVNIAILTFYVERDTSKTLKHCSDALEIIEQTNIARSSNLYPDVYQKLAILYFNLNLLPLAFSMWEQYMQTTKYQAIAQNNHIDLSEVCRQVNIIMSSETNSKLNPNYLLLHQDNSHEIISIPKLESMGLCEFADKCRSTGYISYAIRCYLCLLEQQPVTNDPHFDQVHKSRLHNNLAACYQDLDDNEKALYHYQSALDILTVENKEGSLQTAIIHYNIALIHFELDELNRAEEHLHKSLAQYKKQLNHQSDILDVKIYIALIKIYQRWSNWHMVCNYYQCIVDQMKIDRAEPSIIEKYEKLLQNAIEKINVD</sequence>
<keyword evidence="4" id="KW-0548">Nucleotidyltransferase</keyword>
<dbReference type="PROSITE" id="PS51996">
    <property type="entry name" value="TR_MART"/>
    <property type="match status" value="1"/>
</dbReference>
<dbReference type="Pfam" id="PF01129">
    <property type="entry name" value="ART"/>
    <property type="match status" value="1"/>
</dbReference>
<evidence type="ECO:0000256" key="4">
    <source>
        <dbReference type="ARBA" id="ARBA00022695"/>
    </source>
</evidence>
<keyword evidence="11" id="KW-1185">Reference proteome</keyword>
<dbReference type="EC" id="2.4.2.31" evidence="7"/>
<dbReference type="InterPro" id="IPR019734">
    <property type="entry name" value="TPR_rpt"/>
</dbReference>
<evidence type="ECO:0000256" key="7">
    <source>
        <dbReference type="RuleBase" id="RU361228"/>
    </source>
</evidence>
<reference evidence="9" key="1">
    <citation type="submission" date="2021-02" db="EMBL/GenBank/DDBJ databases">
        <authorList>
            <person name="Nowell W R."/>
        </authorList>
    </citation>
    <scope>NUCLEOTIDE SEQUENCE</scope>
</reference>
<feature type="repeat" description="TPR" evidence="6">
    <location>
        <begin position="422"/>
        <end position="455"/>
    </location>
</feature>
<proteinExistence type="inferred from homology"/>
<feature type="repeat" description="TPR" evidence="6">
    <location>
        <begin position="288"/>
        <end position="321"/>
    </location>
</feature>
<evidence type="ECO:0000313" key="12">
    <source>
        <dbReference type="Proteomes" id="UP000663877"/>
    </source>
</evidence>
<dbReference type="InterPro" id="IPR000768">
    <property type="entry name" value="ART"/>
</dbReference>
<dbReference type="Proteomes" id="UP000663832">
    <property type="component" value="Unassembled WGS sequence"/>
</dbReference>